<name>A0A6J6EE39_9ZZZZ</name>
<dbReference type="AlphaFoldDB" id="A0A6J6EE39"/>
<reference evidence="1" key="1">
    <citation type="submission" date="2020-05" db="EMBL/GenBank/DDBJ databases">
        <authorList>
            <person name="Chiriac C."/>
            <person name="Salcher M."/>
            <person name="Ghai R."/>
            <person name="Kavagutti S V."/>
        </authorList>
    </citation>
    <scope>NUCLEOTIDE SEQUENCE</scope>
</reference>
<protein>
    <submittedName>
        <fullName evidence="1">Unannotated protein</fullName>
    </submittedName>
</protein>
<organism evidence="1">
    <name type="scientific">freshwater metagenome</name>
    <dbReference type="NCBI Taxonomy" id="449393"/>
    <lineage>
        <taxon>unclassified sequences</taxon>
        <taxon>metagenomes</taxon>
        <taxon>ecological metagenomes</taxon>
    </lineage>
</organism>
<sequence>MCDRKWTGERKERSHEAISGNAKSDLAKFLVVTEIPGESSLCWRDDGEKPWPEVLGERIRSFMWRCAQPLHYRGITDQNLCRNP</sequence>
<proteinExistence type="predicted"/>
<evidence type="ECO:0000313" key="1">
    <source>
        <dbReference type="EMBL" id="CAB4573699.1"/>
    </source>
</evidence>
<dbReference type="EMBL" id="CAEZTJ010000135">
    <property type="protein sequence ID" value="CAB4573699.1"/>
    <property type="molecule type" value="Genomic_DNA"/>
</dbReference>
<accession>A0A6J6EE39</accession>
<gene>
    <name evidence="1" type="ORF">UFOPK1650_00856</name>
</gene>